<keyword evidence="1" id="KW-0812">Transmembrane</keyword>
<evidence type="ECO:0000313" key="2">
    <source>
        <dbReference type="EMBL" id="VEB51007.1"/>
    </source>
</evidence>
<name>A0A447TNT7_SALET</name>
<gene>
    <name evidence="2" type="primary">yjgN_2</name>
    <name evidence="2" type="ORF">NCTC6754_00700</name>
</gene>
<dbReference type="EMBL" id="LR134190">
    <property type="protein sequence ID" value="VEB51007.1"/>
    <property type="molecule type" value="Genomic_DNA"/>
</dbReference>
<dbReference type="AlphaFoldDB" id="A0A447TNT7"/>
<feature type="transmembrane region" description="Helical" evidence="1">
    <location>
        <begin position="41"/>
        <end position="60"/>
    </location>
</feature>
<keyword evidence="1" id="KW-0472">Membrane</keyword>
<feature type="transmembrane region" description="Helical" evidence="1">
    <location>
        <begin position="14"/>
        <end position="35"/>
    </location>
</feature>
<protein>
    <submittedName>
        <fullName evidence="2">Inner membrane protein yjgN ORF X</fullName>
    </submittedName>
</protein>
<sequence length="64" mass="7451">MAYILDSSVPMRRAWWYMFALPVLLMVALYIVLYIISLVTIAVGGLVFNIVFSRFAGYYWDRGH</sequence>
<dbReference type="Proteomes" id="UP000269208">
    <property type="component" value="Chromosome"/>
</dbReference>
<organism evidence="2 3">
    <name type="scientific">Salmonella enterica I</name>
    <dbReference type="NCBI Taxonomy" id="59201"/>
    <lineage>
        <taxon>Bacteria</taxon>
        <taxon>Pseudomonadati</taxon>
        <taxon>Pseudomonadota</taxon>
        <taxon>Gammaproteobacteria</taxon>
        <taxon>Enterobacterales</taxon>
        <taxon>Enterobacteriaceae</taxon>
        <taxon>Salmonella</taxon>
    </lineage>
</organism>
<reference evidence="2 3" key="1">
    <citation type="submission" date="2018-12" db="EMBL/GenBank/DDBJ databases">
        <authorList>
            <consortium name="Pathogen Informatics"/>
        </authorList>
    </citation>
    <scope>NUCLEOTIDE SEQUENCE [LARGE SCALE GENOMIC DNA]</scope>
    <source>
        <strain evidence="2 3">NCTC6754</strain>
    </source>
</reference>
<keyword evidence="1" id="KW-1133">Transmembrane helix</keyword>
<proteinExistence type="predicted"/>
<evidence type="ECO:0000313" key="3">
    <source>
        <dbReference type="Proteomes" id="UP000269208"/>
    </source>
</evidence>
<accession>A0A447TNT7</accession>
<evidence type="ECO:0000256" key="1">
    <source>
        <dbReference type="SAM" id="Phobius"/>
    </source>
</evidence>